<dbReference type="Gene3D" id="3.30.710.10">
    <property type="entry name" value="Potassium Channel Kv1.1, Chain A"/>
    <property type="match status" value="2"/>
</dbReference>
<dbReference type="Gene3D" id="1.25.40.420">
    <property type="match status" value="2"/>
</dbReference>
<evidence type="ECO:0000256" key="1">
    <source>
        <dbReference type="ARBA" id="ARBA00004906"/>
    </source>
</evidence>
<comment type="caution">
    <text evidence="5">The sequence shown here is derived from an EMBL/GenBank/DDBJ whole genome shotgun (WGS) entry which is preliminary data.</text>
</comment>
<evidence type="ECO:0000259" key="3">
    <source>
        <dbReference type="PROSITE" id="PS50097"/>
    </source>
</evidence>
<dbReference type="EMBL" id="CAJGYO010000001">
    <property type="protein sequence ID" value="CAD6205175.1"/>
    <property type="molecule type" value="Genomic_DNA"/>
</dbReference>
<evidence type="ECO:0000313" key="6">
    <source>
        <dbReference type="Proteomes" id="UP000604825"/>
    </source>
</evidence>
<dbReference type="Pfam" id="PF00651">
    <property type="entry name" value="BTB"/>
    <property type="match status" value="2"/>
</dbReference>
<sequence>MTSLSFAGISVVGEVRPPQPASATTAVTYSGYHLLVVNGYSSLVKDIPNGDCTESRHFKIGGYRWILQWYPNAYKPDIDGYMSFYLFLDQGNVVDPVMVQYEFSFVVDQVQTNNQSLLGRAKGNHKFCSRDAYKLLCLKRRGIFEKSNYLKNDSFTVRCDIIIYKDANINEAVGGPIPVSDVLPSPPDIQQDLGDLLQSGAGADVTFQVGGGTFRAHRCVLAARSAVFKAQLFGPMKEGTTTGVIHVRDMEEQVFKLLLGFIYSDSVPEVDDIEEDEIMWQHLIEAADRYDLPRLTLICEQELCAYINTSTVATILALAEQHHCRVLKEACLDFLNSPANLQEVMALDGLDHLVSRCPSVLKDVIRKLNTGDSTAFALPAIVVLKSDMHLDFLSLLESKERMDVTFQVSGETICAHRCLLAARSAVFRAEFFGPMKKDTASDVIRIDDIEARVFKLLLTFIYTDTVPMMKKRKQGERNDGDANVMWQQLLVAADRYGVQGLRLVCERRLGSYINTSTVATILALAEQHHCRQLKEECLDFLDFPAHLKQVMAVGGLDHLRSICPSVLVDLIAKLAAL</sequence>
<dbReference type="PROSITE" id="PS50097">
    <property type="entry name" value="BTB"/>
    <property type="match status" value="2"/>
</dbReference>
<dbReference type="PANTHER" id="PTHR26379">
    <property type="entry name" value="BTB/POZ AND MATH DOMAIN-CONTAINING PROTEIN 1"/>
    <property type="match status" value="1"/>
</dbReference>
<dbReference type="Gene3D" id="2.60.210.10">
    <property type="entry name" value="Apoptosis, Tumor Necrosis Factor Receptor Associated Protein 2, Chain A"/>
    <property type="match status" value="1"/>
</dbReference>
<evidence type="ECO:0000256" key="2">
    <source>
        <dbReference type="ARBA" id="ARBA00010846"/>
    </source>
</evidence>
<feature type="domain" description="MATH" evidence="4">
    <location>
        <begin position="30"/>
        <end position="161"/>
    </location>
</feature>
<feature type="domain" description="BTB" evidence="3">
    <location>
        <begin position="203"/>
        <end position="271"/>
    </location>
</feature>
<dbReference type="PANTHER" id="PTHR26379:SF381">
    <property type="entry name" value="OS10G0429300 PROTEIN"/>
    <property type="match status" value="1"/>
</dbReference>
<gene>
    <name evidence="5" type="ORF">NCGR_LOCUS3008</name>
</gene>
<comment type="pathway">
    <text evidence="1">Protein modification; protein ubiquitination.</text>
</comment>
<evidence type="ECO:0000313" key="5">
    <source>
        <dbReference type="EMBL" id="CAD6205175.1"/>
    </source>
</evidence>
<evidence type="ECO:0000259" key="4">
    <source>
        <dbReference type="PROSITE" id="PS50144"/>
    </source>
</evidence>
<dbReference type="CDD" id="cd18280">
    <property type="entry name" value="BTB_POZ_BPM_plant"/>
    <property type="match status" value="1"/>
</dbReference>
<dbReference type="SUPFAM" id="SSF54695">
    <property type="entry name" value="POZ domain"/>
    <property type="match status" value="2"/>
</dbReference>
<dbReference type="InterPro" id="IPR002083">
    <property type="entry name" value="MATH/TRAF_dom"/>
</dbReference>
<dbReference type="OrthoDB" id="6359816at2759"/>
<dbReference type="CDD" id="cd00121">
    <property type="entry name" value="MATH"/>
    <property type="match status" value="1"/>
</dbReference>
<dbReference type="GO" id="GO:0016567">
    <property type="term" value="P:protein ubiquitination"/>
    <property type="evidence" value="ECO:0007669"/>
    <property type="project" value="InterPro"/>
</dbReference>
<organism evidence="5 6">
    <name type="scientific">Miscanthus lutarioriparius</name>
    <dbReference type="NCBI Taxonomy" id="422564"/>
    <lineage>
        <taxon>Eukaryota</taxon>
        <taxon>Viridiplantae</taxon>
        <taxon>Streptophyta</taxon>
        <taxon>Embryophyta</taxon>
        <taxon>Tracheophyta</taxon>
        <taxon>Spermatophyta</taxon>
        <taxon>Magnoliopsida</taxon>
        <taxon>Liliopsida</taxon>
        <taxon>Poales</taxon>
        <taxon>Poaceae</taxon>
        <taxon>PACMAD clade</taxon>
        <taxon>Panicoideae</taxon>
        <taxon>Andropogonodae</taxon>
        <taxon>Andropogoneae</taxon>
        <taxon>Saccharinae</taxon>
        <taxon>Miscanthus</taxon>
    </lineage>
</organism>
<dbReference type="Pfam" id="PF22486">
    <property type="entry name" value="MATH_2"/>
    <property type="match status" value="1"/>
</dbReference>
<dbReference type="Proteomes" id="UP000604825">
    <property type="component" value="Unassembled WGS sequence"/>
</dbReference>
<dbReference type="AlphaFoldDB" id="A0A811MIU5"/>
<accession>A0A811MIU5</accession>
<dbReference type="InterPro" id="IPR045005">
    <property type="entry name" value="BPM1-6"/>
</dbReference>
<name>A0A811MIU5_9POAL</name>
<dbReference type="InterPro" id="IPR056423">
    <property type="entry name" value="BACK_BPM_SPOP"/>
</dbReference>
<comment type="similarity">
    <text evidence="2">Belongs to the Tdpoz family.</text>
</comment>
<proteinExistence type="inferred from homology"/>
<dbReference type="InterPro" id="IPR008974">
    <property type="entry name" value="TRAF-like"/>
</dbReference>
<keyword evidence="6" id="KW-1185">Reference proteome</keyword>
<reference evidence="5" key="1">
    <citation type="submission" date="2020-10" db="EMBL/GenBank/DDBJ databases">
        <authorList>
            <person name="Han B."/>
            <person name="Lu T."/>
            <person name="Zhao Q."/>
            <person name="Huang X."/>
            <person name="Zhao Y."/>
        </authorList>
    </citation>
    <scope>NUCLEOTIDE SEQUENCE</scope>
</reference>
<dbReference type="InterPro" id="IPR000210">
    <property type="entry name" value="BTB/POZ_dom"/>
</dbReference>
<dbReference type="Pfam" id="PF24570">
    <property type="entry name" value="BACK_BPM_SPOP"/>
    <property type="match status" value="2"/>
</dbReference>
<dbReference type="SMART" id="SM00225">
    <property type="entry name" value="BTB"/>
    <property type="match status" value="2"/>
</dbReference>
<dbReference type="PROSITE" id="PS50144">
    <property type="entry name" value="MATH"/>
    <property type="match status" value="1"/>
</dbReference>
<feature type="domain" description="BTB" evidence="3">
    <location>
        <begin position="402"/>
        <end position="470"/>
    </location>
</feature>
<dbReference type="InterPro" id="IPR011333">
    <property type="entry name" value="SKP1/BTB/POZ_sf"/>
</dbReference>
<dbReference type="SUPFAM" id="SSF49599">
    <property type="entry name" value="TRAF domain-like"/>
    <property type="match status" value="1"/>
</dbReference>
<protein>
    <submittedName>
        <fullName evidence="5">Uncharacterized protein</fullName>
    </submittedName>
</protein>